<dbReference type="Pfam" id="PF26054">
    <property type="entry name" value="PHD_G2E3"/>
    <property type="match status" value="1"/>
</dbReference>
<dbReference type="SMART" id="SM00249">
    <property type="entry name" value="PHD"/>
    <property type="match status" value="2"/>
</dbReference>
<name>A0A0L0CHH6_LUCCU</name>
<dbReference type="Pfam" id="PF13771">
    <property type="entry name" value="zf-HC5HC2H"/>
    <property type="match status" value="1"/>
</dbReference>
<keyword evidence="6" id="KW-1185">Reference proteome</keyword>
<dbReference type="OMA" id="CTHENSL"/>
<dbReference type="InterPro" id="IPR001965">
    <property type="entry name" value="Znf_PHD"/>
</dbReference>
<feature type="domain" description="PHD-type" evidence="4">
    <location>
        <begin position="9"/>
        <end position="126"/>
    </location>
</feature>
<evidence type="ECO:0000313" key="6">
    <source>
        <dbReference type="Proteomes" id="UP000037069"/>
    </source>
</evidence>
<accession>A0A0L0CHH6</accession>
<dbReference type="Proteomes" id="UP000037069">
    <property type="component" value="Unassembled WGS sequence"/>
</dbReference>
<sequence>MLRNSQIPMKTCSLCRKSSEAEGIALVYFGDWMQKKEVLVHYYCLLLSTHLPQRGEDHSGILGFLLRDIRQEISLAKNRKCKYCFEFSANIQCCKCKEYFHITCGHTSKCLFEFVAEFKSYCHTCLPNDKFQMELFARRPPQPTEMCLICAQAMGVNLRGCIYAKCCGNGYAHSKCMKIYALSAGYYLTCIWCKDKRFREDVKYQGVFVPDREANWEKEKGAYVELYRSHKRCDMEVCNCPKGRDYINAKKWQLIICKFCGAFGAHNPACIPGFEDCKEKIKEFKCDVCSLTEQTVHHKTISAVAVHDLLDTSLYVTKECTNAEAGSVINTVLSQSLSTNNTSNDSTASQDTIIDVNLLKRNNCVINNNKCANDGENIQIAASIYTLTQSPQVSQNLGVPEKAAVDLLPEETAADSDDSAIADLLVEQFLEIFETKD</sequence>
<organism evidence="5 6">
    <name type="scientific">Lucilia cuprina</name>
    <name type="common">Green bottle fly</name>
    <name type="synonym">Australian sheep blowfly</name>
    <dbReference type="NCBI Taxonomy" id="7375"/>
    <lineage>
        <taxon>Eukaryota</taxon>
        <taxon>Metazoa</taxon>
        <taxon>Ecdysozoa</taxon>
        <taxon>Arthropoda</taxon>
        <taxon>Hexapoda</taxon>
        <taxon>Insecta</taxon>
        <taxon>Pterygota</taxon>
        <taxon>Neoptera</taxon>
        <taxon>Endopterygota</taxon>
        <taxon>Diptera</taxon>
        <taxon>Brachycera</taxon>
        <taxon>Muscomorpha</taxon>
        <taxon>Oestroidea</taxon>
        <taxon>Calliphoridae</taxon>
        <taxon>Luciliinae</taxon>
        <taxon>Lucilia</taxon>
    </lineage>
</organism>
<proteinExistence type="predicted"/>
<keyword evidence="1" id="KW-0479">Metal-binding</keyword>
<dbReference type="GO" id="GO:0008270">
    <property type="term" value="F:zinc ion binding"/>
    <property type="evidence" value="ECO:0007669"/>
    <property type="project" value="UniProtKB-KW"/>
</dbReference>
<comment type="caution">
    <text evidence="5">The sequence shown here is derived from an EMBL/GenBank/DDBJ whole genome shotgun (WGS) entry which is preliminary data.</text>
</comment>
<dbReference type="GO" id="GO:0005634">
    <property type="term" value="C:nucleus"/>
    <property type="evidence" value="ECO:0007669"/>
    <property type="project" value="TreeGrafter"/>
</dbReference>
<dbReference type="PANTHER" id="PTHR12420">
    <property type="entry name" value="PHD FINGER PROTEIN"/>
    <property type="match status" value="1"/>
</dbReference>
<dbReference type="EMBL" id="JRES01000390">
    <property type="protein sequence ID" value="KNC31705.1"/>
    <property type="molecule type" value="Genomic_DNA"/>
</dbReference>
<keyword evidence="3" id="KW-0862">Zinc</keyword>
<dbReference type="InterPro" id="IPR034732">
    <property type="entry name" value="EPHD"/>
</dbReference>
<dbReference type="InterPro" id="IPR011011">
    <property type="entry name" value="Znf_FYVE_PHD"/>
</dbReference>
<evidence type="ECO:0000256" key="2">
    <source>
        <dbReference type="ARBA" id="ARBA00022771"/>
    </source>
</evidence>
<evidence type="ECO:0000259" key="4">
    <source>
        <dbReference type="PROSITE" id="PS51805"/>
    </source>
</evidence>
<dbReference type="Gene3D" id="3.30.40.10">
    <property type="entry name" value="Zinc/RING finger domain, C3HC4 (zinc finger)"/>
    <property type="match status" value="2"/>
</dbReference>
<dbReference type="InterPro" id="IPR059102">
    <property type="entry name" value="PHD_PHF7/G2E3-like"/>
</dbReference>
<keyword evidence="2" id="KW-0863">Zinc-finger</keyword>
<reference evidence="5 6" key="1">
    <citation type="journal article" date="2015" name="Nat. Commun.">
        <title>Lucilia cuprina genome unlocks parasitic fly biology to underpin future interventions.</title>
        <authorList>
            <person name="Anstead C.A."/>
            <person name="Korhonen P.K."/>
            <person name="Young N.D."/>
            <person name="Hall R.S."/>
            <person name="Jex A.R."/>
            <person name="Murali S.C."/>
            <person name="Hughes D.S."/>
            <person name="Lee S.F."/>
            <person name="Perry T."/>
            <person name="Stroehlein A.J."/>
            <person name="Ansell B.R."/>
            <person name="Breugelmans B."/>
            <person name="Hofmann A."/>
            <person name="Qu J."/>
            <person name="Dugan S."/>
            <person name="Lee S.L."/>
            <person name="Chao H."/>
            <person name="Dinh H."/>
            <person name="Han Y."/>
            <person name="Doddapaneni H.V."/>
            <person name="Worley K.C."/>
            <person name="Muzny D.M."/>
            <person name="Ioannidis P."/>
            <person name="Waterhouse R.M."/>
            <person name="Zdobnov E.M."/>
            <person name="James P.J."/>
            <person name="Bagnall N.H."/>
            <person name="Kotze A.C."/>
            <person name="Gibbs R.A."/>
            <person name="Richards S."/>
            <person name="Batterham P."/>
            <person name="Gasser R.B."/>
        </authorList>
    </citation>
    <scope>NUCLEOTIDE SEQUENCE [LARGE SCALE GENOMIC DNA]</scope>
    <source>
        <strain evidence="5 6">LS</strain>
        <tissue evidence="5">Full body</tissue>
    </source>
</reference>
<dbReference type="SUPFAM" id="SSF57903">
    <property type="entry name" value="FYVE/PHD zinc finger"/>
    <property type="match status" value="1"/>
</dbReference>
<dbReference type="STRING" id="7375.A0A0L0CHH6"/>
<dbReference type="InterPro" id="IPR013083">
    <property type="entry name" value="Znf_RING/FYVE/PHD"/>
</dbReference>
<evidence type="ECO:0000256" key="3">
    <source>
        <dbReference type="ARBA" id="ARBA00022833"/>
    </source>
</evidence>
<evidence type="ECO:0000313" key="5">
    <source>
        <dbReference type="EMBL" id="KNC31705.1"/>
    </source>
</evidence>
<dbReference type="PANTHER" id="PTHR12420:SF42">
    <property type="entry name" value="G2_M PHASE-SPECIFIC E3 UBIQUITIN-PROTEIN LIGASE"/>
    <property type="match status" value="1"/>
</dbReference>
<dbReference type="PROSITE" id="PS51805">
    <property type="entry name" value="EPHD"/>
    <property type="match status" value="1"/>
</dbReference>
<dbReference type="AlphaFoldDB" id="A0A0L0CHH6"/>
<evidence type="ECO:0000256" key="1">
    <source>
        <dbReference type="ARBA" id="ARBA00022723"/>
    </source>
</evidence>
<gene>
    <name evidence="5" type="ORF">FF38_07059</name>
</gene>
<dbReference type="OrthoDB" id="512616at2759"/>
<dbReference type="InterPro" id="IPR051188">
    <property type="entry name" value="PHD-type_Zinc_Finger"/>
</dbReference>
<protein>
    <recommendedName>
        <fullName evidence="4">PHD-type domain-containing protein</fullName>
    </recommendedName>
</protein>